<dbReference type="InterPro" id="IPR018649">
    <property type="entry name" value="SHOCT"/>
</dbReference>
<feature type="transmembrane region" description="Helical" evidence="6">
    <location>
        <begin position="45"/>
        <end position="65"/>
    </location>
</feature>
<evidence type="ECO:0000256" key="5">
    <source>
        <dbReference type="ARBA" id="ARBA00023136"/>
    </source>
</evidence>
<dbReference type="Pfam" id="PF13396">
    <property type="entry name" value="PLDc_N"/>
    <property type="match status" value="1"/>
</dbReference>
<evidence type="ECO:0000313" key="9">
    <source>
        <dbReference type="EMBL" id="GGB44923.1"/>
    </source>
</evidence>
<accession>A0A916X0X0</accession>
<keyword evidence="5 6" id="KW-0472">Membrane</keyword>
<comment type="subcellular location">
    <subcellularLocation>
        <location evidence="1">Cell membrane</location>
        <topology evidence="1">Multi-pass membrane protein</topology>
    </subcellularLocation>
</comment>
<keyword evidence="3 6" id="KW-0812">Transmembrane</keyword>
<evidence type="ECO:0000259" key="7">
    <source>
        <dbReference type="Pfam" id="PF09851"/>
    </source>
</evidence>
<dbReference type="GO" id="GO:0005886">
    <property type="term" value="C:plasma membrane"/>
    <property type="evidence" value="ECO:0007669"/>
    <property type="project" value="UniProtKB-SubCell"/>
</dbReference>
<gene>
    <name evidence="9" type="ORF">GCM10011489_35460</name>
</gene>
<feature type="domain" description="SHOCT" evidence="7">
    <location>
        <begin position="100"/>
        <end position="127"/>
    </location>
</feature>
<keyword evidence="4 6" id="KW-1133">Transmembrane helix</keyword>
<evidence type="ECO:0000256" key="2">
    <source>
        <dbReference type="ARBA" id="ARBA00022475"/>
    </source>
</evidence>
<organism evidence="9 10">
    <name type="scientific">Gordonia jinhuaensis</name>
    <dbReference type="NCBI Taxonomy" id="1517702"/>
    <lineage>
        <taxon>Bacteria</taxon>
        <taxon>Bacillati</taxon>
        <taxon>Actinomycetota</taxon>
        <taxon>Actinomycetes</taxon>
        <taxon>Mycobacteriales</taxon>
        <taxon>Gordoniaceae</taxon>
        <taxon>Gordonia</taxon>
    </lineage>
</organism>
<dbReference type="AlphaFoldDB" id="A0A916X0X0"/>
<dbReference type="EMBL" id="BMGC01000040">
    <property type="protein sequence ID" value="GGB44923.1"/>
    <property type="molecule type" value="Genomic_DNA"/>
</dbReference>
<evidence type="ECO:0000256" key="3">
    <source>
        <dbReference type="ARBA" id="ARBA00022692"/>
    </source>
</evidence>
<proteinExistence type="predicted"/>
<name>A0A916X0X0_9ACTN</name>
<reference evidence="9" key="2">
    <citation type="submission" date="2020-09" db="EMBL/GenBank/DDBJ databases">
        <authorList>
            <person name="Sun Q."/>
            <person name="Zhou Y."/>
        </authorList>
    </citation>
    <scope>NUCLEOTIDE SEQUENCE</scope>
    <source>
        <strain evidence="9">CGMCC 1.12827</strain>
    </source>
</reference>
<comment type="caution">
    <text evidence="9">The sequence shown here is derived from an EMBL/GenBank/DDBJ whole genome shotgun (WGS) entry which is preliminary data.</text>
</comment>
<evidence type="ECO:0000259" key="8">
    <source>
        <dbReference type="Pfam" id="PF13396"/>
    </source>
</evidence>
<feature type="transmembrane region" description="Helical" evidence="6">
    <location>
        <begin position="9"/>
        <end position="30"/>
    </location>
</feature>
<protein>
    <submittedName>
        <fullName evidence="9">Membrane protein</fullName>
    </submittedName>
</protein>
<evidence type="ECO:0000256" key="6">
    <source>
        <dbReference type="SAM" id="Phobius"/>
    </source>
</evidence>
<evidence type="ECO:0000313" key="10">
    <source>
        <dbReference type="Proteomes" id="UP000621454"/>
    </source>
</evidence>
<dbReference type="InterPro" id="IPR027379">
    <property type="entry name" value="CLS_N"/>
</dbReference>
<keyword evidence="10" id="KW-1185">Reference proteome</keyword>
<evidence type="ECO:0000256" key="1">
    <source>
        <dbReference type="ARBA" id="ARBA00004651"/>
    </source>
</evidence>
<dbReference type="Proteomes" id="UP000621454">
    <property type="component" value="Unassembled WGS sequence"/>
</dbReference>
<keyword evidence="2" id="KW-1003">Cell membrane</keyword>
<reference evidence="9" key="1">
    <citation type="journal article" date="2014" name="Int. J. Syst. Evol. Microbiol.">
        <title>Complete genome sequence of Corynebacterium casei LMG S-19264T (=DSM 44701T), isolated from a smear-ripened cheese.</title>
        <authorList>
            <consortium name="US DOE Joint Genome Institute (JGI-PGF)"/>
            <person name="Walter F."/>
            <person name="Albersmeier A."/>
            <person name="Kalinowski J."/>
            <person name="Ruckert C."/>
        </authorList>
    </citation>
    <scope>NUCLEOTIDE SEQUENCE</scope>
    <source>
        <strain evidence="9">CGMCC 1.12827</strain>
    </source>
</reference>
<dbReference type="Pfam" id="PF09851">
    <property type="entry name" value="SHOCT"/>
    <property type="match status" value="1"/>
</dbReference>
<feature type="domain" description="Cardiolipin synthase N-terminal" evidence="8">
    <location>
        <begin position="24"/>
        <end position="66"/>
    </location>
</feature>
<evidence type="ECO:0000256" key="4">
    <source>
        <dbReference type="ARBA" id="ARBA00022989"/>
    </source>
</evidence>
<sequence length="128" mass="14486">MDWHSFWDLVWGLILIFVFVAYLILLFMILTDLFRDHTLKAGWKVVWIIFLIIFPYITAFVYLLARGPGMAERQRAASAATEKATQEYIRQAAGTSGPADQIATAKALLDDGTITQQEYDQLKAKALS</sequence>
<dbReference type="RefSeq" id="WP_188588327.1">
    <property type="nucleotide sequence ID" value="NZ_BMGC01000040.1"/>
</dbReference>